<keyword evidence="2" id="KW-1185">Reference proteome</keyword>
<evidence type="ECO:0000313" key="1">
    <source>
        <dbReference type="EMBL" id="KZP03659.1"/>
    </source>
</evidence>
<evidence type="ECO:0000313" key="2">
    <source>
        <dbReference type="Proteomes" id="UP000076532"/>
    </source>
</evidence>
<dbReference type="EMBL" id="KV418024">
    <property type="protein sequence ID" value="KZP03659.1"/>
    <property type="molecule type" value="Genomic_DNA"/>
</dbReference>
<gene>
    <name evidence="1" type="ORF">FIBSPDRAFT_1055145</name>
</gene>
<dbReference type="Proteomes" id="UP000076532">
    <property type="component" value="Unassembled WGS sequence"/>
</dbReference>
<sequence length="90" mass="10185">MWEWDLVRVLATNERGAASKVTPSVSTPAEMDVVLSISTERKPCLAGVDNILTQCAEHYVRSSVLDARIRISGSQIIRHRTEYHTRNYAR</sequence>
<name>A0A167U765_9AGAM</name>
<accession>A0A167U765</accession>
<dbReference type="AlphaFoldDB" id="A0A167U765"/>
<proteinExistence type="predicted"/>
<reference evidence="1 2" key="1">
    <citation type="journal article" date="2016" name="Mol. Biol. Evol.">
        <title>Comparative Genomics of Early-Diverging Mushroom-Forming Fungi Provides Insights into the Origins of Lignocellulose Decay Capabilities.</title>
        <authorList>
            <person name="Nagy L.G."/>
            <person name="Riley R."/>
            <person name="Tritt A."/>
            <person name="Adam C."/>
            <person name="Daum C."/>
            <person name="Floudas D."/>
            <person name="Sun H."/>
            <person name="Yadav J.S."/>
            <person name="Pangilinan J."/>
            <person name="Larsson K.H."/>
            <person name="Matsuura K."/>
            <person name="Barry K."/>
            <person name="Labutti K."/>
            <person name="Kuo R."/>
            <person name="Ohm R.A."/>
            <person name="Bhattacharya S.S."/>
            <person name="Shirouzu T."/>
            <person name="Yoshinaga Y."/>
            <person name="Martin F.M."/>
            <person name="Grigoriev I.V."/>
            <person name="Hibbett D.S."/>
        </authorList>
    </citation>
    <scope>NUCLEOTIDE SEQUENCE [LARGE SCALE GENOMIC DNA]</scope>
    <source>
        <strain evidence="1 2">CBS 109695</strain>
    </source>
</reference>
<protein>
    <submittedName>
        <fullName evidence="1">Uncharacterized protein</fullName>
    </submittedName>
</protein>
<feature type="non-terminal residue" evidence="1">
    <location>
        <position position="90"/>
    </location>
</feature>
<organism evidence="1 2">
    <name type="scientific">Athelia psychrophila</name>
    <dbReference type="NCBI Taxonomy" id="1759441"/>
    <lineage>
        <taxon>Eukaryota</taxon>
        <taxon>Fungi</taxon>
        <taxon>Dikarya</taxon>
        <taxon>Basidiomycota</taxon>
        <taxon>Agaricomycotina</taxon>
        <taxon>Agaricomycetes</taxon>
        <taxon>Agaricomycetidae</taxon>
        <taxon>Atheliales</taxon>
        <taxon>Atheliaceae</taxon>
        <taxon>Athelia</taxon>
    </lineage>
</organism>